<keyword evidence="14" id="KW-1185">Reference proteome</keyword>
<proteinExistence type="inferred from homology"/>
<dbReference type="Gene3D" id="1.10.510.10">
    <property type="entry name" value="Transferase(Phosphotransferase) domain 1"/>
    <property type="match status" value="1"/>
</dbReference>
<dbReference type="PROSITE" id="PS00107">
    <property type="entry name" value="PROTEIN_KINASE_ATP"/>
    <property type="match status" value="1"/>
</dbReference>
<dbReference type="OrthoDB" id="192887at2759"/>
<evidence type="ECO:0000256" key="9">
    <source>
        <dbReference type="PROSITE-ProRule" id="PRU10141"/>
    </source>
</evidence>
<dbReference type="PANTHER" id="PTHR24055">
    <property type="entry name" value="MITOGEN-ACTIVATED PROTEIN KINASE"/>
    <property type="match status" value="1"/>
</dbReference>
<organism evidence="13 14">
    <name type="scientific">Malassezia globosa (strain ATCC MYA-4612 / CBS 7966)</name>
    <name type="common">Dandruff-associated fungus</name>
    <dbReference type="NCBI Taxonomy" id="425265"/>
    <lineage>
        <taxon>Eukaryota</taxon>
        <taxon>Fungi</taxon>
        <taxon>Dikarya</taxon>
        <taxon>Basidiomycota</taxon>
        <taxon>Ustilaginomycotina</taxon>
        <taxon>Malasseziomycetes</taxon>
        <taxon>Malasseziales</taxon>
        <taxon>Malasseziaceae</taxon>
        <taxon>Malassezia</taxon>
    </lineage>
</organism>
<sequence>MAAVQAREDPTRMESRRYVSFVLRTAGRKSSKSILTYTSNRAATASSKHVRELAHHAEMRKEDRRAAAIRKAREDIGHHYSIYSVVGEGGYGIVFSAVNRHTGSRVAVKRVSPFEHHLLAIRTLRELRLLRYFQEYSGCENIIKLLDVVIPGDRCSFQDIYFVQEIMDTDLYRVVRTQSLSYDHAQYFTYQILRGLKPIHAAGVLHRDIKPSNLLVNANCDLKICDFGLARNTTQASPHGRDLQLTEYVATRWYRAPEIMLSSKTYTKAVDIWSVGCTLFEMLTGEPLFPGKDYHHQMLLILDVLGTASVDSIASQCSPRALDYVRALPWCSGRSWTSLLPNVQSDAIDFLSRAVTMDPNARMTVDECLAHPFVAPYHDPSDEPGAPPLEQHACEYDVPPTLNTDVYRQALWDDNQIYARHSLRSSL</sequence>
<gene>
    <name evidence="13" type="ORF">MGL_2432</name>
</gene>
<dbReference type="GO" id="GO:0004707">
    <property type="term" value="F:MAP kinase activity"/>
    <property type="evidence" value="ECO:0007669"/>
    <property type="project" value="UniProtKB-EC"/>
</dbReference>
<dbReference type="InterPro" id="IPR017441">
    <property type="entry name" value="Protein_kinase_ATP_BS"/>
</dbReference>
<comment type="cofactor">
    <cofactor evidence="11">
        <name>Mg(2+)</name>
        <dbReference type="ChEBI" id="CHEBI:18420"/>
    </cofactor>
</comment>
<comment type="caution">
    <text evidence="13">The sequence shown here is derived from an EMBL/GenBank/DDBJ whole genome shotgun (WGS) entry which is preliminary data.</text>
</comment>
<keyword evidence="7 9" id="KW-0067">ATP-binding</keyword>
<dbReference type="InParanoid" id="A8Q3K5"/>
<dbReference type="RefSeq" id="XP_001730636.1">
    <property type="nucleotide sequence ID" value="XM_001730584.1"/>
</dbReference>
<dbReference type="InterPro" id="IPR003527">
    <property type="entry name" value="MAP_kinase_CS"/>
</dbReference>
<keyword evidence="6 11" id="KW-0418">Kinase</keyword>
<dbReference type="OMA" id="KDYHHQM"/>
<dbReference type="SUPFAM" id="SSF56112">
    <property type="entry name" value="Protein kinase-like (PK-like)"/>
    <property type="match status" value="1"/>
</dbReference>
<dbReference type="Gene3D" id="3.30.200.20">
    <property type="entry name" value="Phosphorylase Kinase, domain 1"/>
    <property type="match status" value="1"/>
</dbReference>
<dbReference type="PROSITE" id="PS50011">
    <property type="entry name" value="PROTEIN_KINASE_DOM"/>
    <property type="match status" value="1"/>
</dbReference>
<evidence type="ECO:0000256" key="1">
    <source>
        <dbReference type="ARBA" id="ARBA00012411"/>
    </source>
</evidence>
<evidence type="ECO:0000256" key="4">
    <source>
        <dbReference type="ARBA" id="ARBA00022679"/>
    </source>
</evidence>
<dbReference type="Proteomes" id="UP000008837">
    <property type="component" value="Unassembled WGS sequence"/>
</dbReference>
<feature type="domain" description="Protein kinase" evidence="12">
    <location>
        <begin position="80"/>
        <end position="374"/>
    </location>
</feature>
<keyword evidence="5 9" id="KW-0547">Nucleotide-binding</keyword>
<dbReference type="InterPro" id="IPR011009">
    <property type="entry name" value="Kinase-like_dom_sf"/>
</dbReference>
<keyword evidence="2 10" id="KW-0723">Serine/threonine-protein kinase</keyword>
<dbReference type="PROSITE" id="PS01351">
    <property type="entry name" value="MAPK"/>
    <property type="match status" value="1"/>
</dbReference>
<comment type="catalytic activity">
    <reaction evidence="11">
        <text>L-threonyl-[protein] + ATP = O-phospho-L-threonyl-[protein] + ADP + H(+)</text>
        <dbReference type="Rhea" id="RHEA:46608"/>
        <dbReference type="Rhea" id="RHEA-COMP:11060"/>
        <dbReference type="Rhea" id="RHEA-COMP:11605"/>
        <dbReference type="ChEBI" id="CHEBI:15378"/>
        <dbReference type="ChEBI" id="CHEBI:30013"/>
        <dbReference type="ChEBI" id="CHEBI:30616"/>
        <dbReference type="ChEBI" id="CHEBI:61977"/>
        <dbReference type="ChEBI" id="CHEBI:456216"/>
        <dbReference type="EC" id="2.7.11.24"/>
    </reaction>
</comment>
<keyword evidence="11" id="KW-0460">Magnesium</keyword>
<reference evidence="13 14" key="1">
    <citation type="journal article" date="2007" name="Proc. Natl. Acad. Sci. U.S.A.">
        <title>Dandruff-associated Malassezia genomes reveal convergent and divergent virulence traits shared with plant and human fungal pathogens.</title>
        <authorList>
            <person name="Xu J."/>
            <person name="Saunders C.W."/>
            <person name="Hu P."/>
            <person name="Grant R.A."/>
            <person name="Boekhout T."/>
            <person name="Kuramae E.E."/>
            <person name="Kronstad J.W."/>
            <person name="Deangelis Y.M."/>
            <person name="Reeder N.L."/>
            <person name="Johnstone K.R."/>
            <person name="Leland M."/>
            <person name="Fieno A.M."/>
            <person name="Begley W.M."/>
            <person name="Sun Y."/>
            <person name="Lacey M.P."/>
            <person name="Chaudhary T."/>
            <person name="Keough T."/>
            <person name="Chu L."/>
            <person name="Sears R."/>
            <person name="Yuan B."/>
            <person name="Dawson T.L.Jr."/>
        </authorList>
    </citation>
    <scope>NUCLEOTIDE SEQUENCE [LARGE SCALE GENOMIC DNA]</scope>
    <source>
        <strain evidence="14">ATCC MYA-4612 / CBS 7966</strain>
    </source>
</reference>
<evidence type="ECO:0000256" key="2">
    <source>
        <dbReference type="ARBA" id="ARBA00022527"/>
    </source>
</evidence>
<name>A8Q3K5_MALGO</name>
<dbReference type="EMBL" id="AAYY01000008">
    <property type="protein sequence ID" value="EDP43422.1"/>
    <property type="molecule type" value="Genomic_DNA"/>
</dbReference>
<evidence type="ECO:0000256" key="5">
    <source>
        <dbReference type="ARBA" id="ARBA00022741"/>
    </source>
</evidence>
<accession>A8Q3K5</accession>
<dbReference type="VEuPathDB" id="FungiDB:MGL_2432"/>
<dbReference type="InterPro" id="IPR008350">
    <property type="entry name" value="MAPK_ERK3/4"/>
</dbReference>
<dbReference type="STRING" id="425265.A8Q3K5"/>
<dbReference type="InterPro" id="IPR008271">
    <property type="entry name" value="Ser/Thr_kinase_AS"/>
</dbReference>
<evidence type="ECO:0000256" key="10">
    <source>
        <dbReference type="RuleBase" id="RU000304"/>
    </source>
</evidence>
<protein>
    <recommendedName>
        <fullName evidence="1 11">Mitogen-activated protein kinase</fullName>
        <ecNumber evidence="1 11">2.7.11.24</ecNumber>
    </recommendedName>
</protein>
<evidence type="ECO:0000256" key="3">
    <source>
        <dbReference type="ARBA" id="ARBA00022553"/>
    </source>
</evidence>
<evidence type="ECO:0000256" key="8">
    <source>
        <dbReference type="ARBA" id="ARBA00023306"/>
    </source>
</evidence>
<dbReference type="GO" id="GO:0005524">
    <property type="term" value="F:ATP binding"/>
    <property type="evidence" value="ECO:0007669"/>
    <property type="project" value="UniProtKB-UniRule"/>
</dbReference>
<comment type="activity regulation">
    <text evidence="11">Activated by threonine and tyrosine phosphorylation.</text>
</comment>
<keyword evidence="4 11" id="KW-0808">Transferase</keyword>
<evidence type="ECO:0000256" key="6">
    <source>
        <dbReference type="ARBA" id="ARBA00022777"/>
    </source>
</evidence>
<evidence type="ECO:0000313" key="14">
    <source>
        <dbReference type="Proteomes" id="UP000008837"/>
    </source>
</evidence>
<dbReference type="SMART" id="SM00220">
    <property type="entry name" value="S_TKc"/>
    <property type="match status" value="1"/>
</dbReference>
<keyword evidence="8" id="KW-0131">Cell cycle</keyword>
<dbReference type="Pfam" id="PF00069">
    <property type="entry name" value="Pkinase"/>
    <property type="match status" value="1"/>
</dbReference>
<dbReference type="CDD" id="cd07849">
    <property type="entry name" value="STKc_ERK1_2_like"/>
    <property type="match status" value="1"/>
</dbReference>
<comment type="similarity">
    <text evidence="11">Belongs to the protein kinase superfamily. Ser/Thr protein kinase family. MAP kinase subfamily.</text>
</comment>
<evidence type="ECO:0000256" key="7">
    <source>
        <dbReference type="ARBA" id="ARBA00022840"/>
    </source>
</evidence>
<dbReference type="PROSITE" id="PS00108">
    <property type="entry name" value="PROTEIN_KINASE_ST"/>
    <property type="match status" value="1"/>
</dbReference>
<dbReference type="FunFam" id="1.10.510.10:FF:000040">
    <property type="entry name" value="Mitogen-activated protein kinase"/>
    <property type="match status" value="1"/>
</dbReference>
<evidence type="ECO:0000256" key="11">
    <source>
        <dbReference type="RuleBase" id="RU361165"/>
    </source>
</evidence>
<dbReference type="EC" id="2.7.11.24" evidence="1 11"/>
<feature type="binding site" evidence="9">
    <location>
        <position position="109"/>
    </location>
    <ligand>
        <name>ATP</name>
        <dbReference type="ChEBI" id="CHEBI:30616"/>
    </ligand>
</feature>
<evidence type="ECO:0000313" key="13">
    <source>
        <dbReference type="EMBL" id="EDP43422.1"/>
    </source>
</evidence>
<dbReference type="KEGG" id="mgl:MGL_2432"/>
<dbReference type="PRINTS" id="PR01771">
    <property type="entry name" value="ERK3ERK4MAPK"/>
</dbReference>
<keyword evidence="3" id="KW-0597">Phosphoprotein</keyword>
<dbReference type="InterPro" id="IPR050117">
    <property type="entry name" value="MAPK"/>
</dbReference>
<dbReference type="AlphaFoldDB" id="A8Q3K5"/>
<evidence type="ECO:0000259" key="12">
    <source>
        <dbReference type="PROSITE" id="PS50011"/>
    </source>
</evidence>
<dbReference type="InterPro" id="IPR000719">
    <property type="entry name" value="Prot_kinase_dom"/>
</dbReference>
<dbReference type="GeneID" id="5854943"/>